<evidence type="ECO:0000256" key="12">
    <source>
        <dbReference type="PROSITE-ProRule" id="PRU00958"/>
    </source>
</evidence>
<evidence type="ECO:0000256" key="3">
    <source>
        <dbReference type="ARBA" id="ARBA00022679"/>
    </source>
</evidence>
<dbReference type="SUPFAM" id="SSF53335">
    <property type="entry name" value="S-adenosyl-L-methionine-dependent methyltransferases"/>
    <property type="match status" value="1"/>
</dbReference>
<evidence type="ECO:0000256" key="6">
    <source>
        <dbReference type="ARBA" id="ARBA00022884"/>
    </source>
</evidence>
<comment type="caution">
    <text evidence="14">The sequence shown here is derived from an EMBL/GenBank/DDBJ whole genome shotgun (WGS) entry which is preliminary data.</text>
</comment>
<name>A0A9P5CRK5_CRYP1</name>
<evidence type="ECO:0000256" key="2">
    <source>
        <dbReference type="ARBA" id="ARBA00022603"/>
    </source>
</evidence>
<organism evidence="14 15">
    <name type="scientific">Cryphonectria parasitica (strain ATCC 38755 / EP155)</name>
    <dbReference type="NCBI Taxonomy" id="660469"/>
    <lineage>
        <taxon>Eukaryota</taxon>
        <taxon>Fungi</taxon>
        <taxon>Dikarya</taxon>
        <taxon>Ascomycota</taxon>
        <taxon>Pezizomycotina</taxon>
        <taxon>Sordariomycetes</taxon>
        <taxon>Sordariomycetidae</taxon>
        <taxon>Diaporthales</taxon>
        <taxon>Cryphonectriaceae</taxon>
        <taxon>Cryphonectria-Endothia species complex</taxon>
        <taxon>Cryphonectria</taxon>
    </lineage>
</organism>
<feature type="compositionally biased region" description="Basic and acidic residues" evidence="13">
    <location>
        <begin position="610"/>
        <end position="627"/>
    </location>
</feature>
<reference evidence="14" key="1">
    <citation type="journal article" date="2020" name="Phytopathology">
        <title>Genome sequence of the chestnut blight fungus Cryphonectria parasitica EP155: A fundamental resource for an archetypical invasive plant pathogen.</title>
        <authorList>
            <person name="Crouch J.A."/>
            <person name="Dawe A."/>
            <person name="Aerts A."/>
            <person name="Barry K."/>
            <person name="Churchill A.C.L."/>
            <person name="Grimwood J."/>
            <person name="Hillman B."/>
            <person name="Milgroom M.G."/>
            <person name="Pangilinan J."/>
            <person name="Smith M."/>
            <person name="Salamov A."/>
            <person name="Schmutz J."/>
            <person name="Yadav J."/>
            <person name="Grigoriev I.V."/>
            <person name="Nuss D."/>
        </authorList>
    </citation>
    <scope>NUCLEOTIDE SEQUENCE</scope>
    <source>
        <strain evidence="14">EP155</strain>
    </source>
</reference>
<feature type="compositionally biased region" description="Basic and acidic residues" evidence="13">
    <location>
        <begin position="107"/>
        <end position="127"/>
    </location>
</feature>
<keyword evidence="3 12" id="KW-0808">Transferase</keyword>
<accession>A0A9P5CRK5</accession>
<evidence type="ECO:0000256" key="10">
    <source>
        <dbReference type="ARBA" id="ARBA00082896"/>
    </source>
</evidence>
<sequence>MTDEAKTIDTAPAAGQRITHDSKTYTTVQEGRGYILVPDTTGQKEEGGKKQVVNNAGGVQQVFYNPIQQFNRDLTVFAIKAYGEEVVEKRRVRQEKNIQKAAGKRKRAEERKAAAGDGVNKRKRDENEAQEGSNKAARPDEATSPQESRVNASDAAEKSHGQNDAAEGQPGETKEAAGEDGEPKVDRSLPRFTILDALSATGLRALRYAHEIPFVSKVTANDLDPSAAEAISRNVRHNKLQKAIEVTRGNAIAHMYNKVAAHMALSERDRAKGKTEKYDVVDLDPYGTAATFFDAAVQAVRDDGGLLCVTCTDAGVWASNGYPEKCFALYGGVPMKGYQSHEAGLRLILHGIATSAARYGLTIDPLLSLSIDFYARVFVKVTKSPAAVKFAAGKTMMVYNCDAGCGAWTTQLLLKNRSCPNQKGSGTFYKHQFIQAPTAGENCEHCGFKTHLAGPMYAGRMHDPEFIRRILEKLPDADKTVYGTTDRIKGMLTTALEEHLEEADPKLRPETREQKYAEIEPYPFFLMPTQLAKTVHCATPSEDAFRGALRGLGYRVTRSHCKPGSVKTDAPFSVLWHVIREWIRQKAPIKVEGVKPGSPGWQILKLGQGTKEKEDRKEEVEENKNGSDHPVTAAKDETKGDNEAEKEKPVEVVFDEKLGREQNKERLVRYQMNPRENWGPMNRARG</sequence>
<dbReference type="InterPro" id="IPR029063">
    <property type="entry name" value="SAM-dependent_MTases_sf"/>
</dbReference>
<feature type="compositionally biased region" description="Basic and acidic residues" evidence="13">
    <location>
        <begin position="172"/>
        <end position="187"/>
    </location>
</feature>
<keyword evidence="5 12" id="KW-0819">tRNA processing</keyword>
<evidence type="ECO:0000256" key="5">
    <source>
        <dbReference type="ARBA" id="ARBA00022694"/>
    </source>
</evidence>
<dbReference type="GO" id="GO:0160104">
    <property type="term" value="F:tRNA (guanine(26)-N2)-dimethyltransferase activity"/>
    <property type="evidence" value="ECO:0007669"/>
    <property type="project" value="UniProtKB-EC"/>
</dbReference>
<keyword evidence="2 12" id="KW-0489">Methyltransferase</keyword>
<dbReference type="OrthoDB" id="6349953at2759"/>
<keyword evidence="1 12" id="KW-0820">tRNA-binding</keyword>
<dbReference type="RefSeq" id="XP_040778588.1">
    <property type="nucleotide sequence ID" value="XM_040921339.1"/>
</dbReference>
<dbReference type="Pfam" id="PF02005">
    <property type="entry name" value="TRM"/>
    <property type="match status" value="2"/>
</dbReference>
<dbReference type="CDD" id="cd02440">
    <property type="entry name" value="AdoMet_MTases"/>
    <property type="match status" value="1"/>
</dbReference>
<evidence type="ECO:0000256" key="4">
    <source>
        <dbReference type="ARBA" id="ARBA00022691"/>
    </source>
</evidence>
<dbReference type="GO" id="GO:0005634">
    <property type="term" value="C:nucleus"/>
    <property type="evidence" value="ECO:0007669"/>
    <property type="project" value="TreeGrafter"/>
</dbReference>
<keyword evidence="15" id="KW-1185">Reference proteome</keyword>
<evidence type="ECO:0000256" key="13">
    <source>
        <dbReference type="SAM" id="MobiDB-lite"/>
    </source>
</evidence>
<dbReference type="Gene3D" id="3.30.56.70">
    <property type="entry name" value="N2,N2-dimethylguanosine tRNA methyltransferase, C-terminal domain"/>
    <property type="match status" value="1"/>
</dbReference>
<comment type="similarity">
    <text evidence="12">Belongs to the class I-like SAM-binding methyltransferase superfamily. Trm1 family.</text>
</comment>
<dbReference type="FunFam" id="3.30.56.70:FF:000001">
    <property type="entry name" value="tRNA (guanine(26)-N(2))-dimethyltransferase"/>
    <property type="match status" value="1"/>
</dbReference>
<evidence type="ECO:0000313" key="15">
    <source>
        <dbReference type="Proteomes" id="UP000803844"/>
    </source>
</evidence>
<dbReference type="PANTHER" id="PTHR10631:SF3">
    <property type="entry name" value="TRNA (GUANINE(26)-N(2))-DIMETHYLTRANSFERASE"/>
    <property type="match status" value="1"/>
</dbReference>
<dbReference type="EC" id="2.1.1.216" evidence="7"/>
<proteinExistence type="inferred from homology"/>
<evidence type="ECO:0000256" key="1">
    <source>
        <dbReference type="ARBA" id="ARBA00022555"/>
    </source>
</evidence>
<dbReference type="Gene3D" id="3.40.50.150">
    <property type="entry name" value="Vaccinia Virus protein VP39"/>
    <property type="match status" value="1"/>
</dbReference>
<protein>
    <recommendedName>
        <fullName evidence="7">tRNA (guanine(26)-N(2))-dimethyltransferase</fullName>
        <ecNumber evidence="7">2.1.1.216</ecNumber>
    </recommendedName>
    <alternativeName>
        <fullName evidence="10">tRNA 2,2-dimethylguanosine-26 methyltransferase</fullName>
    </alternativeName>
    <alternativeName>
        <fullName evidence="9">tRNA(guanine-26,N(2)-N(2)) methyltransferase</fullName>
    </alternativeName>
    <alternativeName>
        <fullName evidence="11">tRNA(m(2,2)G26)dimethyltransferase</fullName>
    </alternativeName>
</protein>
<feature type="compositionally biased region" description="Basic and acidic residues" evidence="13">
    <location>
        <begin position="634"/>
        <end position="668"/>
    </location>
</feature>
<dbReference type="GO" id="GO:0000049">
    <property type="term" value="F:tRNA binding"/>
    <property type="evidence" value="ECO:0007669"/>
    <property type="project" value="UniProtKB-UniRule"/>
</dbReference>
<feature type="region of interest" description="Disordered" evidence="13">
    <location>
        <begin position="600"/>
        <end position="686"/>
    </location>
</feature>
<evidence type="ECO:0000313" key="14">
    <source>
        <dbReference type="EMBL" id="KAF3767627.1"/>
    </source>
</evidence>
<dbReference type="InterPro" id="IPR002905">
    <property type="entry name" value="Trm1"/>
</dbReference>
<evidence type="ECO:0000256" key="8">
    <source>
        <dbReference type="ARBA" id="ARBA00051897"/>
    </source>
</evidence>
<evidence type="ECO:0000256" key="7">
    <source>
        <dbReference type="ARBA" id="ARBA00039099"/>
    </source>
</evidence>
<evidence type="ECO:0000256" key="9">
    <source>
        <dbReference type="ARBA" id="ARBA00077143"/>
    </source>
</evidence>
<dbReference type="GO" id="GO:0002940">
    <property type="term" value="P:tRNA N2-guanine methylation"/>
    <property type="evidence" value="ECO:0007669"/>
    <property type="project" value="TreeGrafter"/>
</dbReference>
<comment type="catalytic activity">
    <reaction evidence="8">
        <text>guanosine(26) in tRNA + 2 S-adenosyl-L-methionine = N(2)-dimethylguanosine(26) in tRNA + 2 S-adenosyl-L-homocysteine + 2 H(+)</text>
        <dbReference type="Rhea" id="RHEA:43140"/>
        <dbReference type="Rhea" id="RHEA-COMP:10359"/>
        <dbReference type="Rhea" id="RHEA-COMP:10360"/>
        <dbReference type="ChEBI" id="CHEBI:15378"/>
        <dbReference type="ChEBI" id="CHEBI:57856"/>
        <dbReference type="ChEBI" id="CHEBI:59789"/>
        <dbReference type="ChEBI" id="CHEBI:74269"/>
        <dbReference type="ChEBI" id="CHEBI:74513"/>
        <dbReference type="EC" id="2.1.1.216"/>
    </reaction>
</comment>
<dbReference type="PROSITE" id="PS51626">
    <property type="entry name" value="SAM_MT_TRM1"/>
    <property type="match status" value="1"/>
</dbReference>
<gene>
    <name evidence="14" type="ORF">M406DRAFT_338359</name>
</gene>
<dbReference type="EMBL" id="MU032346">
    <property type="protein sequence ID" value="KAF3767627.1"/>
    <property type="molecule type" value="Genomic_DNA"/>
</dbReference>
<dbReference type="AlphaFoldDB" id="A0A9P5CRK5"/>
<evidence type="ECO:0000256" key="11">
    <source>
        <dbReference type="ARBA" id="ARBA00083299"/>
    </source>
</evidence>
<dbReference type="GeneID" id="63838468"/>
<keyword evidence="6 12" id="KW-0694">RNA-binding</keyword>
<keyword evidence="4 12" id="KW-0949">S-adenosyl-L-methionine</keyword>
<feature type="region of interest" description="Disordered" evidence="13">
    <location>
        <begin position="94"/>
        <end position="187"/>
    </location>
</feature>
<dbReference type="InterPro" id="IPR042296">
    <property type="entry name" value="tRNA_met_Trm1_C"/>
</dbReference>
<dbReference type="PANTHER" id="PTHR10631">
    <property type="entry name" value="N 2 ,N 2 -DIMETHYLGUANOSINE TRNA METHYLTRANSFERASE"/>
    <property type="match status" value="1"/>
</dbReference>
<dbReference type="Proteomes" id="UP000803844">
    <property type="component" value="Unassembled WGS sequence"/>
</dbReference>